<feature type="transmembrane region" description="Helical" evidence="2">
    <location>
        <begin position="262"/>
        <end position="285"/>
    </location>
</feature>
<sequence length="304" mass="33658">MRTHTILASAVLIHTATAFLPTIYHATGNSNNQCPLPNNLSKRQSLPIVLLPTIYPIQSNNYLSKRNAKGKNGKQFRNNNNNNGKEEEDFGDEMVVRRPKLDALVEVVSLRIRRISWLSWWSQVILTTVASITLLFTRNVMNAETAMTAASAAFNRSLLPNYFLAGSSISLGFISIFWTWATRRLSRRLLRKPTTRIQAANMIRKDIHVGTVLNLLGMAFALLGAEQIVGGLAIKVLTTTTNATPAVYQGAQAVSLLQPLDILVVQANTNTLFSHFCSLIAFLWLGRSIDKLDPPSRDDSPRSG</sequence>
<keyword evidence="3" id="KW-0732">Signal</keyword>
<comment type="caution">
    <text evidence="4">The sequence shown here is derived from an EMBL/GenBank/DDBJ whole genome shotgun (WGS) entry which is preliminary data.</text>
</comment>
<evidence type="ECO:0000256" key="1">
    <source>
        <dbReference type="SAM" id="MobiDB-lite"/>
    </source>
</evidence>
<dbReference type="PANTHER" id="PTHR34548">
    <property type="entry name" value="PROTEIN TIC 21, CHLOROPLASTIC"/>
    <property type="match status" value="1"/>
</dbReference>
<keyword evidence="2" id="KW-1133">Transmembrane helix</keyword>
<keyword evidence="2" id="KW-0812">Transmembrane</keyword>
<feature type="region of interest" description="Disordered" evidence="1">
    <location>
        <begin position="66"/>
        <end position="89"/>
    </location>
</feature>
<feature type="transmembrane region" description="Helical" evidence="2">
    <location>
        <begin position="212"/>
        <end position="234"/>
    </location>
</feature>
<feature type="chain" id="PRO_5039894568" evidence="3">
    <location>
        <begin position="19"/>
        <end position="304"/>
    </location>
</feature>
<evidence type="ECO:0000256" key="2">
    <source>
        <dbReference type="SAM" id="Phobius"/>
    </source>
</evidence>
<dbReference type="Proteomes" id="UP000693970">
    <property type="component" value="Unassembled WGS sequence"/>
</dbReference>
<accession>A0A9K3PIB4</accession>
<organism evidence="4 5">
    <name type="scientific">Nitzschia inconspicua</name>
    <dbReference type="NCBI Taxonomy" id="303405"/>
    <lineage>
        <taxon>Eukaryota</taxon>
        <taxon>Sar</taxon>
        <taxon>Stramenopiles</taxon>
        <taxon>Ochrophyta</taxon>
        <taxon>Bacillariophyta</taxon>
        <taxon>Bacillariophyceae</taxon>
        <taxon>Bacillariophycidae</taxon>
        <taxon>Bacillariales</taxon>
        <taxon>Bacillariaceae</taxon>
        <taxon>Nitzschia</taxon>
    </lineage>
</organism>
<keyword evidence="5" id="KW-1185">Reference proteome</keyword>
<dbReference type="PANTHER" id="PTHR34548:SF2">
    <property type="entry name" value="PROTEIN TIC 21, CHLOROPLASTIC"/>
    <property type="match status" value="1"/>
</dbReference>
<dbReference type="AlphaFoldDB" id="A0A9K3PIB4"/>
<name>A0A9K3PIB4_9STRA</name>
<keyword evidence="2" id="KW-0472">Membrane</keyword>
<evidence type="ECO:0000313" key="5">
    <source>
        <dbReference type="Proteomes" id="UP000693970"/>
    </source>
</evidence>
<feature type="transmembrane region" description="Helical" evidence="2">
    <location>
        <begin position="161"/>
        <end position="181"/>
    </location>
</feature>
<reference evidence="4" key="2">
    <citation type="submission" date="2021-04" db="EMBL/GenBank/DDBJ databases">
        <authorList>
            <person name="Podell S."/>
        </authorList>
    </citation>
    <scope>NUCLEOTIDE SEQUENCE</scope>
    <source>
        <strain evidence="4">Hildebrandi</strain>
    </source>
</reference>
<evidence type="ECO:0000313" key="4">
    <source>
        <dbReference type="EMBL" id="KAG7345974.1"/>
    </source>
</evidence>
<proteinExistence type="predicted"/>
<dbReference type="InterPro" id="IPR022051">
    <property type="entry name" value="DUF3611"/>
</dbReference>
<dbReference type="EMBL" id="JAGRRH010000021">
    <property type="protein sequence ID" value="KAG7345974.1"/>
    <property type="molecule type" value="Genomic_DNA"/>
</dbReference>
<evidence type="ECO:0000256" key="3">
    <source>
        <dbReference type="SAM" id="SignalP"/>
    </source>
</evidence>
<feature type="transmembrane region" description="Helical" evidence="2">
    <location>
        <begin position="120"/>
        <end position="141"/>
    </location>
</feature>
<feature type="signal peptide" evidence="3">
    <location>
        <begin position="1"/>
        <end position="18"/>
    </location>
</feature>
<gene>
    <name evidence="4" type="ORF">IV203_005041</name>
</gene>
<dbReference type="Pfam" id="PF12263">
    <property type="entry name" value="DUF3611"/>
    <property type="match status" value="1"/>
</dbReference>
<dbReference type="OrthoDB" id="5900at2759"/>
<protein>
    <submittedName>
        <fullName evidence="4">DUF3611 domain containing protein</fullName>
    </submittedName>
</protein>
<reference evidence="4" key="1">
    <citation type="journal article" date="2021" name="Sci. Rep.">
        <title>Diploid genomic architecture of Nitzschia inconspicua, an elite biomass production diatom.</title>
        <authorList>
            <person name="Oliver A."/>
            <person name="Podell S."/>
            <person name="Pinowska A."/>
            <person name="Traller J.C."/>
            <person name="Smith S.R."/>
            <person name="McClure R."/>
            <person name="Beliaev A."/>
            <person name="Bohutskyi P."/>
            <person name="Hill E.A."/>
            <person name="Rabines A."/>
            <person name="Zheng H."/>
            <person name="Allen L.Z."/>
            <person name="Kuo A."/>
            <person name="Grigoriev I.V."/>
            <person name="Allen A.E."/>
            <person name="Hazlebeck D."/>
            <person name="Allen E.E."/>
        </authorList>
    </citation>
    <scope>NUCLEOTIDE SEQUENCE</scope>
    <source>
        <strain evidence="4">Hildebrandi</strain>
    </source>
</reference>